<dbReference type="GO" id="GO:0005615">
    <property type="term" value="C:extracellular space"/>
    <property type="evidence" value="ECO:0007669"/>
    <property type="project" value="TreeGrafter"/>
</dbReference>
<dbReference type="EMBL" id="LR899009">
    <property type="protein sequence ID" value="CAD7079341.1"/>
    <property type="molecule type" value="Genomic_DNA"/>
</dbReference>
<organism evidence="7 8">
    <name type="scientific">Hermetia illucens</name>
    <name type="common">Black soldier fly</name>
    <dbReference type="NCBI Taxonomy" id="343691"/>
    <lineage>
        <taxon>Eukaryota</taxon>
        <taxon>Metazoa</taxon>
        <taxon>Ecdysozoa</taxon>
        <taxon>Arthropoda</taxon>
        <taxon>Hexapoda</taxon>
        <taxon>Insecta</taxon>
        <taxon>Pterygota</taxon>
        <taxon>Neoptera</taxon>
        <taxon>Endopterygota</taxon>
        <taxon>Diptera</taxon>
        <taxon>Brachycera</taxon>
        <taxon>Stratiomyomorpha</taxon>
        <taxon>Stratiomyidae</taxon>
        <taxon>Hermetiinae</taxon>
        <taxon>Hermetia</taxon>
    </lineage>
</organism>
<dbReference type="Gene3D" id="3.40.50.1820">
    <property type="entry name" value="alpha/beta hydrolase"/>
    <property type="match status" value="1"/>
</dbReference>
<keyword evidence="3" id="KW-0964">Secreted</keyword>
<proteinExistence type="inferred from homology"/>
<feature type="chain" id="PRO_5030523842" description="Lipase domain-containing protein" evidence="5">
    <location>
        <begin position="19"/>
        <end position="333"/>
    </location>
</feature>
<dbReference type="AlphaFoldDB" id="A0A7R8YN60"/>
<dbReference type="GO" id="GO:0016042">
    <property type="term" value="P:lipid catabolic process"/>
    <property type="evidence" value="ECO:0007669"/>
    <property type="project" value="TreeGrafter"/>
</dbReference>
<evidence type="ECO:0000259" key="6">
    <source>
        <dbReference type="Pfam" id="PF00151"/>
    </source>
</evidence>
<dbReference type="CDD" id="cd00707">
    <property type="entry name" value="Pancreat_lipase_like"/>
    <property type="match status" value="1"/>
</dbReference>
<gene>
    <name evidence="7" type="ORF">HERILL_LOCUS2561</name>
</gene>
<evidence type="ECO:0000256" key="3">
    <source>
        <dbReference type="ARBA" id="ARBA00022525"/>
    </source>
</evidence>
<dbReference type="InParanoid" id="A0A7R8YN60"/>
<keyword evidence="5" id="KW-0732">Signal</keyword>
<evidence type="ECO:0000256" key="2">
    <source>
        <dbReference type="ARBA" id="ARBA00010701"/>
    </source>
</evidence>
<dbReference type="FunCoup" id="A0A7R8YN60">
    <property type="interactions" value="215"/>
</dbReference>
<dbReference type="FunFam" id="3.40.50.1820:FF:000076">
    <property type="entry name" value="phospholipase A1"/>
    <property type="match status" value="1"/>
</dbReference>
<evidence type="ECO:0000256" key="1">
    <source>
        <dbReference type="ARBA" id="ARBA00004613"/>
    </source>
</evidence>
<feature type="signal peptide" evidence="5">
    <location>
        <begin position="1"/>
        <end position="18"/>
    </location>
</feature>
<feature type="domain" description="Lipase" evidence="6">
    <location>
        <begin position="29"/>
        <end position="299"/>
    </location>
</feature>
<comment type="similarity">
    <text evidence="2 4">Belongs to the AB hydrolase superfamily. Lipase family.</text>
</comment>
<dbReference type="OrthoDB" id="199913at2759"/>
<dbReference type="Proteomes" id="UP000594454">
    <property type="component" value="Chromosome 1"/>
</dbReference>
<sequence length="333" mass="37295">MDNFFVVILVALTGAVQFSLEQNMRSNINTDTDVKGPQFVKTRFWLYTKESRETGQEIFVNDDESVINSNFDAKNPTRFFIHGWSDRATSISAVQIRSSYLDRQDYNIFTVDWNNNGKSTNYVMGRINVNETGQQVADFIGFMEENHGLNLNATFLIGHNLGAHIAGIAAKGFKNKDVPINTIFGLDPALPLFSINDPESRLAIGDAKFVETIHTNGGQIGFQAPIGDAAFYPNWGRRQPACFYESDGTCSDQLVTSYFAESLDERYEYLGKECGSYDNIRDEKCPTAGTAHKLVKMGGDLVDNTIAGVYYVPVDEKYPYVVTNKTWIDNLVK</sequence>
<dbReference type="GO" id="GO:0017171">
    <property type="term" value="F:serine hydrolase activity"/>
    <property type="evidence" value="ECO:0007669"/>
    <property type="project" value="TreeGrafter"/>
</dbReference>
<evidence type="ECO:0000256" key="4">
    <source>
        <dbReference type="RuleBase" id="RU004262"/>
    </source>
</evidence>
<accession>A0A7R8YN60</accession>
<dbReference type="InterPro" id="IPR033906">
    <property type="entry name" value="Lipase_N"/>
</dbReference>
<protein>
    <recommendedName>
        <fullName evidence="6">Lipase domain-containing protein</fullName>
    </recommendedName>
</protein>
<dbReference type="InterPro" id="IPR000734">
    <property type="entry name" value="TAG_lipase"/>
</dbReference>
<dbReference type="SUPFAM" id="SSF53474">
    <property type="entry name" value="alpha/beta-Hydrolases"/>
    <property type="match status" value="1"/>
</dbReference>
<dbReference type="InterPro" id="IPR029058">
    <property type="entry name" value="AB_hydrolase_fold"/>
</dbReference>
<keyword evidence="8" id="KW-1185">Reference proteome</keyword>
<dbReference type="PRINTS" id="PR00821">
    <property type="entry name" value="TAGLIPASE"/>
</dbReference>
<comment type="subcellular location">
    <subcellularLocation>
        <location evidence="1">Secreted</location>
    </subcellularLocation>
</comment>
<evidence type="ECO:0000313" key="8">
    <source>
        <dbReference type="Proteomes" id="UP000594454"/>
    </source>
</evidence>
<evidence type="ECO:0000256" key="5">
    <source>
        <dbReference type="SAM" id="SignalP"/>
    </source>
</evidence>
<dbReference type="Pfam" id="PF00151">
    <property type="entry name" value="Lipase"/>
    <property type="match status" value="1"/>
</dbReference>
<dbReference type="OMA" id="IANADFY"/>
<dbReference type="PANTHER" id="PTHR11610:SF150">
    <property type="entry name" value="FI01825P-RELATED"/>
    <property type="match status" value="1"/>
</dbReference>
<dbReference type="PANTHER" id="PTHR11610">
    <property type="entry name" value="LIPASE"/>
    <property type="match status" value="1"/>
</dbReference>
<name>A0A7R8YN60_HERIL</name>
<dbReference type="GO" id="GO:0016298">
    <property type="term" value="F:lipase activity"/>
    <property type="evidence" value="ECO:0007669"/>
    <property type="project" value="InterPro"/>
</dbReference>
<dbReference type="InterPro" id="IPR013818">
    <property type="entry name" value="Lipase"/>
</dbReference>
<evidence type="ECO:0000313" key="7">
    <source>
        <dbReference type="EMBL" id="CAD7079341.1"/>
    </source>
</evidence>
<reference evidence="7 8" key="1">
    <citation type="submission" date="2020-11" db="EMBL/GenBank/DDBJ databases">
        <authorList>
            <person name="Wallbank WR R."/>
            <person name="Pardo Diaz C."/>
            <person name="Kozak K."/>
            <person name="Martin S."/>
            <person name="Jiggins C."/>
            <person name="Moest M."/>
            <person name="Warren A I."/>
            <person name="Generalovic N T."/>
            <person name="Byers J.R.P. K."/>
            <person name="Montejo-Kovacevich G."/>
            <person name="Yen C E."/>
        </authorList>
    </citation>
    <scope>NUCLEOTIDE SEQUENCE [LARGE SCALE GENOMIC DNA]</scope>
</reference>